<protein>
    <submittedName>
        <fullName evidence="9">Nitrate/nitrite transporter</fullName>
    </submittedName>
</protein>
<feature type="domain" description="Major facilitator superfamily (MFS) profile" evidence="8">
    <location>
        <begin position="16"/>
        <end position="394"/>
    </location>
</feature>
<dbReference type="InterPro" id="IPR011701">
    <property type="entry name" value="MFS"/>
</dbReference>
<dbReference type="Pfam" id="PF07690">
    <property type="entry name" value="MFS_1"/>
    <property type="match status" value="1"/>
</dbReference>
<comment type="caution">
    <text evidence="9">The sequence shown here is derived from an EMBL/GenBank/DDBJ whole genome shotgun (WGS) entry which is preliminary data.</text>
</comment>
<keyword evidence="3 7" id="KW-0812">Transmembrane</keyword>
<feature type="transmembrane region" description="Helical" evidence="7">
    <location>
        <begin position="246"/>
        <end position="265"/>
    </location>
</feature>
<dbReference type="AlphaFoldDB" id="A0AAW9DSL8"/>
<evidence type="ECO:0000256" key="5">
    <source>
        <dbReference type="ARBA" id="ARBA00023063"/>
    </source>
</evidence>
<dbReference type="PROSITE" id="PS50850">
    <property type="entry name" value="MFS"/>
    <property type="match status" value="1"/>
</dbReference>
<evidence type="ECO:0000256" key="1">
    <source>
        <dbReference type="ARBA" id="ARBA00004141"/>
    </source>
</evidence>
<evidence type="ECO:0000256" key="2">
    <source>
        <dbReference type="ARBA" id="ARBA00008432"/>
    </source>
</evidence>
<dbReference type="SUPFAM" id="SSF103473">
    <property type="entry name" value="MFS general substrate transporter"/>
    <property type="match status" value="1"/>
</dbReference>
<dbReference type="RefSeq" id="WP_319614903.1">
    <property type="nucleotide sequence ID" value="NZ_JAWXYB010000018.1"/>
</dbReference>
<dbReference type="InterPro" id="IPR044772">
    <property type="entry name" value="NO3_transporter"/>
</dbReference>
<feature type="transmembrane region" description="Helical" evidence="7">
    <location>
        <begin position="142"/>
        <end position="166"/>
    </location>
</feature>
<evidence type="ECO:0000256" key="6">
    <source>
        <dbReference type="ARBA" id="ARBA00023136"/>
    </source>
</evidence>
<keyword evidence="4 7" id="KW-1133">Transmembrane helix</keyword>
<feature type="transmembrane region" description="Helical" evidence="7">
    <location>
        <begin position="302"/>
        <end position="324"/>
    </location>
</feature>
<dbReference type="CDD" id="cd17341">
    <property type="entry name" value="MFS_NRT2_like"/>
    <property type="match status" value="1"/>
</dbReference>
<evidence type="ECO:0000313" key="9">
    <source>
        <dbReference type="EMBL" id="MDX5932053.1"/>
    </source>
</evidence>
<dbReference type="EMBL" id="JAWXYB010000018">
    <property type="protein sequence ID" value="MDX5932053.1"/>
    <property type="molecule type" value="Genomic_DNA"/>
</dbReference>
<feature type="transmembrane region" description="Helical" evidence="7">
    <location>
        <begin position="172"/>
        <end position="191"/>
    </location>
</feature>
<gene>
    <name evidence="9" type="ORF">SIL87_14920</name>
</gene>
<dbReference type="InterPro" id="IPR020846">
    <property type="entry name" value="MFS_dom"/>
</dbReference>
<keyword evidence="5" id="KW-0534">Nitrate assimilation</keyword>
<sequence length="410" mass="42420">MSLPREKSFLKAGHWPTLFAAFLYFDMSFMIWVLLGPLAVQIGTALHLDPAQKGFMVALPVLAGALLRIVGGFAVDQFGARVTAIVAQLIVIAGLAVVGIVGITSYHEVLAIGLLLGIGGASFAVALPLASRWYPPEHQGTAMGIAGAGNIGTVVTALAAPGLAIAIGVSGVFSLAAAIMAATLVVFALMAKNPPTYRFPQPLGAYFKVLRVADTWWFMGFYGVTFGGFVGLSASLTLYFHSTYGLTPVHAGFATALCAFVGGSIRPYGGYLADRIGGVRVLSVLYLVAAAALIVLSMGIGAFWPALAVFIVVMAAFGMGDGAIFQLIPMRFGREIGTATGFVGMAGGIGGFYLASSMGLSKQLTGSYGAGFLIFAGLALLAFGGLSIVKHRWRADFTAATSVEGATVRV</sequence>
<evidence type="ECO:0000256" key="3">
    <source>
        <dbReference type="ARBA" id="ARBA00022692"/>
    </source>
</evidence>
<dbReference type="Gene3D" id="1.20.1250.20">
    <property type="entry name" value="MFS general substrate transporter like domains"/>
    <property type="match status" value="1"/>
</dbReference>
<dbReference type="PANTHER" id="PTHR23515">
    <property type="entry name" value="HIGH-AFFINITY NITRATE TRANSPORTER 2.3"/>
    <property type="match status" value="1"/>
</dbReference>
<evidence type="ECO:0000256" key="7">
    <source>
        <dbReference type="SAM" id="Phobius"/>
    </source>
</evidence>
<feature type="transmembrane region" description="Helical" evidence="7">
    <location>
        <begin position="55"/>
        <end position="75"/>
    </location>
</feature>
<keyword evidence="6 7" id="KW-0472">Membrane</keyword>
<proteinExistence type="inferred from homology"/>
<dbReference type="Proteomes" id="UP001279553">
    <property type="component" value="Unassembled WGS sequence"/>
</dbReference>
<feature type="transmembrane region" description="Helical" evidence="7">
    <location>
        <begin position="216"/>
        <end position="240"/>
    </location>
</feature>
<dbReference type="InterPro" id="IPR036259">
    <property type="entry name" value="MFS_trans_sf"/>
</dbReference>
<comment type="subcellular location">
    <subcellularLocation>
        <location evidence="1">Membrane</location>
        <topology evidence="1">Multi-pass membrane protein</topology>
    </subcellularLocation>
</comment>
<evidence type="ECO:0000256" key="4">
    <source>
        <dbReference type="ARBA" id="ARBA00022989"/>
    </source>
</evidence>
<name>A0AAW9DSL8_ACIAO</name>
<feature type="transmembrane region" description="Helical" evidence="7">
    <location>
        <begin position="368"/>
        <end position="389"/>
    </location>
</feature>
<evidence type="ECO:0000313" key="10">
    <source>
        <dbReference type="Proteomes" id="UP001279553"/>
    </source>
</evidence>
<accession>A0AAW9DSL8</accession>
<feature type="transmembrane region" description="Helical" evidence="7">
    <location>
        <begin position="109"/>
        <end position="130"/>
    </location>
</feature>
<dbReference type="GO" id="GO:0016020">
    <property type="term" value="C:membrane"/>
    <property type="evidence" value="ECO:0007669"/>
    <property type="project" value="UniProtKB-SubCell"/>
</dbReference>
<keyword evidence="10" id="KW-1185">Reference proteome</keyword>
<organism evidence="9 10">
    <name type="scientific">Acidiphilium acidophilum</name>
    <name type="common">Thiobacillus acidophilus</name>
    <dbReference type="NCBI Taxonomy" id="76588"/>
    <lineage>
        <taxon>Bacteria</taxon>
        <taxon>Pseudomonadati</taxon>
        <taxon>Pseudomonadota</taxon>
        <taxon>Alphaproteobacteria</taxon>
        <taxon>Acetobacterales</taxon>
        <taxon>Acidocellaceae</taxon>
        <taxon>Acidiphilium</taxon>
    </lineage>
</organism>
<reference evidence="9 10" key="1">
    <citation type="submission" date="2023-11" db="EMBL/GenBank/DDBJ databases">
        <title>MicrobeMod: A computational toolkit for identifying prokaryotic methylation and restriction-modification with nanopore sequencing.</title>
        <authorList>
            <person name="Crits-Christoph A."/>
            <person name="Kang S.C."/>
            <person name="Lee H."/>
            <person name="Ostrov N."/>
        </authorList>
    </citation>
    <scope>NUCLEOTIDE SEQUENCE [LARGE SCALE GENOMIC DNA]</scope>
    <source>
        <strain evidence="9 10">DSMZ 700</strain>
    </source>
</reference>
<feature type="transmembrane region" description="Helical" evidence="7">
    <location>
        <begin position="12"/>
        <end position="35"/>
    </location>
</feature>
<feature type="transmembrane region" description="Helical" evidence="7">
    <location>
        <begin position="336"/>
        <end position="356"/>
    </location>
</feature>
<feature type="transmembrane region" description="Helical" evidence="7">
    <location>
        <begin position="82"/>
        <end position="103"/>
    </location>
</feature>
<feature type="transmembrane region" description="Helical" evidence="7">
    <location>
        <begin position="277"/>
        <end position="296"/>
    </location>
</feature>
<dbReference type="GO" id="GO:0042128">
    <property type="term" value="P:nitrate assimilation"/>
    <property type="evidence" value="ECO:0007669"/>
    <property type="project" value="UniProtKB-KW"/>
</dbReference>
<evidence type="ECO:0000259" key="8">
    <source>
        <dbReference type="PROSITE" id="PS50850"/>
    </source>
</evidence>
<comment type="similarity">
    <text evidence="2">Belongs to the major facilitator superfamily. Nitrate/nitrite porter (TC 2.A.1.8) family.</text>
</comment>
<dbReference type="GO" id="GO:0015112">
    <property type="term" value="F:nitrate transmembrane transporter activity"/>
    <property type="evidence" value="ECO:0007669"/>
    <property type="project" value="InterPro"/>
</dbReference>